<keyword evidence="1" id="KW-0479">Metal-binding</keyword>
<keyword evidence="3" id="KW-0408">Iron</keyword>
<dbReference type="EMBL" id="RKLV01000002">
    <property type="protein sequence ID" value="MCX2818100.1"/>
    <property type="molecule type" value="Genomic_DNA"/>
</dbReference>
<keyword evidence="6" id="KW-1185">Reference proteome</keyword>
<sequence>MSTDSRLLGRGPRWLRRASFRHLLTVTLALVAGTIVLGVAAKATGSGLACQANWPQCDTGPFNLFPASLPSFYEWIHRFVAMFAGFAILGSGAVAWLSSSVDRRVAPLVLVGTVLTPVQVYLGRETVFEYEMAILSLHFWTAILIFSLFAVATVLAWKGSLSRRGMKAGLFTALATLPAHIALSPTDLGVVSSYTPTVQLLQYAVTLALILSVILVSMTGRWWFESRMLAVVLGAVGVLTLGVAYLGRRSVMAFSPMLDSMYIGSAVLLAVALVATLRLTSALEPEGEIKGSV</sequence>
<dbReference type="InterPro" id="IPR050450">
    <property type="entry name" value="COX15/CtaA_HemeA_synthase"/>
</dbReference>
<keyword evidence="4" id="KW-0812">Transmembrane</keyword>
<evidence type="ECO:0000256" key="4">
    <source>
        <dbReference type="SAM" id="Phobius"/>
    </source>
</evidence>
<comment type="caution">
    <text evidence="5">The sequence shown here is derived from an EMBL/GenBank/DDBJ whole genome shotgun (WGS) entry which is preliminary data.</text>
</comment>
<evidence type="ECO:0000256" key="1">
    <source>
        <dbReference type="ARBA" id="ARBA00022723"/>
    </source>
</evidence>
<dbReference type="PANTHER" id="PTHR35457">
    <property type="entry name" value="HEME A SYNTHASE"/>
    <property type="match status" value="1"/>
</dbReference>
<organism evidence="5 6">
    <name type="scientific">Halorutilus salinus</name>
    <dbReference type="NCBI Taxonomy" id="2487751"/>
    <lineage>
        <taxon>Archaea</taxon>
        <taxon>Methanobacteriati</taxon>
        <taxon>Methanobacteriota</taxon>
        <taxon>Stenosarchaea group</taxon>
        <taxon>Halobacteria</taxon>
        <taxon>Halorutilales</taxon>
        <taxon>Halorutilaceae</taxon>
        <taxon>Halorutilus</taxon>
    </lineage>
</organism>
<protein>
    <submittedName>
        <fullName evidence="5">Cytochrome oxidase assembly protein</fullName>
    </submittedName>
</protein>
<evidence type="ECO:0000256" key="2">
    <source>
        <dbReference type="ARBA" id="ARBA00023002"/>
    </source>
</evidence>
<keyword evidence="4" id="KW-1133">Transmembrane helix</keyword>
<feature type="transmembrane region" description="Helical" evidence="4">
    <location>
        <begin position="105"/>
        <end position="122"/>
    </location>
</feature>
<dbReference type="Proteomes" id="UP001149411">
    <property type="component" value="Unassembled WGS sequence"/>
</dbReference>
<feature type="transmembrane region" description="Helical" evidence="4">
    <location>
        <begin position="75"/>
        <end position="98"/>
    </location>
</feature>
<accession>A0A9Q4C1B5</accession>
<evidence type="ECO:0000256" key="3">
    <source>
        <dbReference type="ARBA" id="ARBA00023004"/>
    </source>
</evidence>
<name>A0A9Q4C1B5_9EURY</name>
<proteinExistence type="predicted"/>
<feature type="transmembrane region" description="Helical" evidence="4">
    <location>
        <begin position="168"/>
        <end position="186"/>
    </location>
</feature>
<feature type="transmembrane region" description="Helical" evidence="4">
    <location>
        <begin position="198"/>
        <end position="216"/>
    </location>
</feature>
<keyword evidence="2" id="KW-0560">Oxidoreductase</keyword>
<keyword evidence="4" id="KW-0472">Membrane</keyword>
<feature type="transmembrane region" description="Helical" evidence="4">
    <location>
        <begin position="260"/>
        <end position="280"/>
    </location>
</feature>
<reference evidence="5" key="1">
    <citation type="submission" date="2022-09" db="EMBL/GenBank/DDBJ databases">
        <title>Haloadaptaus new haloarchaeum isolated from saline soil.</title>
        <authorList>
            <person name="Duran-Viseras A."/>
            <person name="Sanchez-Porro C."/>
            <person name="Ventosa A."/>
        </authorList>
    </citation>
    <scope>NUCLEOTIDE SEQUENCE</scope>
    <source>
        <strain evidence="5">F3-133</strain>
    </source>
</reference>
<dbReference type="AlphaFoldDB" id="A0A9Q4C1B5"/>
<gene>
    <name evidence="5" type="ORF">EGH25_01860</name>
</gene>
<feature type="transmembrane region" description="Helical" evidence="4">
    <location>
        <begin position="134"/>
        <end position="156"/>
    </location>
</feature>
<evidence type="ECO:0000313" key="5">
    <source>
        <dbReference type="EMBL" id="MCX2818100.1"/>
    </source>
</evidence>
<dbReference type="RefSeq" id="WP_266085761.1">
    <property type="nucleotide sequence ID" value="NZ_RKLV01000002.1"/>
</dbReference>
<dbReference type="GO" id="GO:0046872">
    <property type="term" value="F:metal ion binding"/>
    <property type="evidence" value="ECO:0007669"/>
    <property type="project" value="UniProtKB-KW"/>
</dbReference>
<dbReference type="PANTHER" id="PTHR35457:SF1">
    <property type="entry name" value="HEME A SYNTHASE"/>
    <property type="match status" value="1"/>
</dbReference>
<dbReference type="GO" id="GO:0016491">
    <property type="term" value="F:oxidoreductase activity"/>
    <property type="evidence" value="ECO:0007669"/>
    <property type="project" value="UniProtKB-KW"/>
</dbReference>
<evidence type="ECO:0000313" key="6">
    <source>
        <dbReference type="Proteomes" id="UP001149411"/>
    </source>
</evidence>
<feature type="transmembrane region" description="Helical" evidence="4">
    <location>
        <begin position="20"/>
        <end position="41"/>
    </location>
</feature>
<feature type="transmembrane region" description="Helical" evidence="4">
    <location>
        <begin position="228"/>
        <end position="248"/>
    </location>
</feature>